<dbReference type="EMBL" id="MXAN01000015">
    <property type="protein sequence ID" value="OPH38442.1"/>
    <property type="molecule type" value="Genomic_DNA"/>
</dbReference>
<protein>
    <submittedName>
        <fullName evidence="2">Uncharacterized protein</fullName>
    </submittedName>
</protein>
<keyword evidence="1" id="KW-0812">Transmembrane</keyword>
<organism evidence="2 3">
    <name type="scientific">Moraxella lacunata</name>
    <dbReference type="NCBI Taxonomy" id="477"/>
    <lineage>
        <taxon>Bacteria</taxon>
        <taxon>Pseudomonadati</taxon>
        <taxon>Pseudomonadota</taxon>
        <taxon>Gammaproteobacteria</taxon>
        <taxon>Moraxellales</taxon>
        <taxon>Moraxellaceae</taxon>
        <taxon>Moraxella</taxon>
    </lineage>
</organism>
<keyword evidence="1" id="KW-1133">Transmembrane helix</keyword>
<feature type="transmembrane region" description="Helical" evidence="1">
    <location>
        <begin position="34"/>
        <end position="60"/>
    </location>
</feature>
<proteinExistence type="predicted"/>
<dbReference type="Proteomes" id="UP000191025">
    <property type="component" value="Unassembled WGS sequence"/>
</dbReference>
<evidence type="ECO:0000313" key="2">
    <source>
        <dbReference type="EMBL" id="OPH38442.1"/>
    </source>
</evidence>
<gene>
    <name evidence="2" type="ORF">B5J94_03205</name>
</gene>
<name>A0A1V4H0M1_MORLA</name>
<comment type="caution">
    <text evidence="2">The sequence shown here is derived from an EMBL/GenBank/DDBJ whole genome shotgun (WGS) entry which is preliminary data.</text>
</comment>
<feature type="transmembrane region" description="Helical" evidence="1">
    <location>
        <begin position="90"/>
        <end position="112"/>
    </location>
</feature>
<reference evidence="3" key="1">
    <citation type="submission" date="2017-03" db="EMBL/GenBank/DDBJ databases">
        <title>Draft genome sequence of Moraxella equi CCUG 4950T type strain.</title>
        <authorList>
            <person name="Salva-Serra F."/>
            <person name="Engstrom-Jakobsson H."/>
            <person name="Thorell K."/>
            <person name="Jaen-Luchoro D."/>
            <person name="Gonzales-Siles L."/>
            <person name="Karlsson R."/>
            <person name="Yazdan S."/>
            <person name="Boulund F."/>
            <person name="Johnning A."/>
            <person name="Engstrand L."/>
            <person name="Kristiansson E."/>
            <person name="Moore E."/>
        </authorList>
    </citation>
    <scope>NUCLEOTIDE SEQUENCE [LARGE SCALE GENOMIC DNA]</scope>
    <source>
        <strain evidence="3">CCUG 4441</strain>
    </source>
</reference>
<dbReference type="RefSeq" id="WP_062498323.1">
    <property type="nucleotide sequence ID" value="NZ_MXAN01000015.1"/>
</dbReference>
<sequence length="373" mass="42719">MTKTKLYIMQDLYAIICGLILATVIKVFKDYGDISQFVIYSIVATILIVGYPFFTFGIFLKSWGSSIECTLKDMYWIAKHTPTNIALPDFLIKCSILLTLIAIAFSACWAFMPNNKIALMTVTIVVLMLQSRFSNIFDKWVKLLSDNFHIGLFERNKHKIVKYFSNYMTKNSLNMFLQFYEYLPTHLRKKYPNIDDIALIAGISALSGSCYQYFEINKGSFSTITAPNGDRLYDYDNPVELFPSYLSGNLIPIRDHSSRDKLETVFALLEINRKIKNSIGTEFFGIPTLMRHSNGQPHPSKVAKENLDYCQSLIKGDNKNISQALMMCAYLVNHKNVIYNKPYLPADDFEKLVLESAIPASKIDFEQLNTKQF</sequence>
<evidence type="ECO:0000313" key="3">
    <source>
        <dbReference type="Proteomes" id="UP000191025"/>
    </source>
</evidence>
<keyword evidence="1" id="KW-0472">Membrane</keyword>
<dbReference type="AlphaFoldDB" id="A0A1V4H0M1"/>
<accession>A0A1V4H0M1</accession>
<feature type="transmembrane region" description="Helical" evidence="1">
    <location>
        <begin position="12"/>
        <end position="28"/>
    </location>
</feature>
<evidence type="ECO:0000256" key="1">
    <source>
        <dbReference type="SAM" id="Phobius"/>
    </source>
</evidence>